<organism evidence="2 3">
    <name type="scientific">Brevundimonas nasdae</name>
    <dbReference type="NCBI Taxonomy" id="172043"/>
    <lineage>
        <taxon>Bacteria</taxon>
        <taxon>Pseudomonadati</taxon>
        <taxon>Pseudomonadota</taxon>
        <taxon>Alphaproteobacteria</taxon>
        <taxon>Caulobacterales</taxon>
        <taxon>Caulobacteraceae</taxon>
        <taxon>Brevundimonas</taxon>
    </lineage>
</organism>
<proteinExistence type="predicted"/>
<sequence>MTTHYPTLKSLKRAAIKLKRESGLTHSAALERIARTAGFGDFHAATQWFAPPSKPGPAGHVVTIVETWRSPSTGTGGTLTRTVTLTVALGDLVKPHQLAGYLGGCKLRGLNTLVGFGDSPDAEEALLAIERLGRTLQFMAATGLKPTESLRRYPGGRWANRPPGTDHDKGWYHPETGSYVLTEEPYPGRLESHRRERAAWAQNHGWRTVRAPGPSLLGRGTELYLNAPTAGGVDVIALATLIGGTGQVADADTPPKCGLGEAQVRGEFGRPPLPTLPGIETFEMSPELAAALERQYALDRAEAGPRAPEPSILHRGVEVASRWSIARELETMMQIVDAVPGRVRPRILSIWCDSKAPAYYVVTMRPDLWTEGLEEAVLTATLAVTKGFNGLDIDTGARTIALGAEWPGEEGI</sequence>
<dbReference type="Proteomes" id="UP000824334">
    <property type="component" value="Chromosome"/>
</dbReference>
<evidence type="ECO:0000313" key="2">
    <source>
        <dbReference type="EMBL" id="QYC11437.1"/>
    </source>
</evidence>
<evidence type="ECO:0000256" key="1">
    <source>
        <dbReference type="SAM" id="MobiDB-lite"/>
    </source>
</evidence>
<accession>A0ABX8TJN9</accession>
<gene>
    <name evidence="2" type="ORF">KWG56_05530</name>
</gene>
<protein>
    <submittedName>
        <fullName evidence="2">Uncharacterized protein</fullName>
    </submittedName>
</protein>
<dbReference type="GeneID" id="94374718"/>
<evidence type="ECO:0000313" key="3">
    <source>
        <dbReference type="Proteomes" id="UP000824334"/>
    </source>
</evidence>
<dbReference type="RefSeq" id="WP_219354016.1">
    <property type="nucleotide sequence ID" value="NZ_CP080034.1"/>
</dbReference>
<name>A0ABX8TJN9_9CAUL</name>
<feature type="region of interest" description="Disordered" evidence="1">
    <location>
        <begin position="154"/>
        <end position="173"/>
    </location>
</feature>
<reference evidence="2 3" key="1">
    <citation type="submission" date="2021-07" db="EMBL/GenBank/DDBJ databases">
        <title>Isolation and characterization of bacteria from a gold mining with a capacity of golden bioaccumulation.</title>
        <authorList>
            <person name="Yang X.J."/>
        </authorList>
    </citation>
    <scope>NUCLEOTIDE SEQUENCE [LARGE SCALE GENOMIC DNA]</scope>
    <source>
        <strain evidence="2 3">Au29</strain>
    </source>
</reference>
<dbReference type="EMBL" id="CP080034">
    <property type="protein sequence ID" value="QYC11437.1"/>
    <property type="molecule type" value="Genomic_DNA"/>
</dbReference>
<keyword evidence="3" id="KW-1185">Reference proteome</keyword>